<dbReference type="PROSITE" id="PS51918">
    <property type="entry name" value="RADICAL_SAM"/>
    <property type="match status" value="1"/>
</dbReference>
<keyword evidence="4 9" id="KW-0949">S-adenosyl-L-methionine</keyword>
<dbReference type="PANTHER" id="PTHR13932:SF5">
    <property type="entry name" value="RADICAL S-ADENOSYL METHIONINE DOMAIN-CONTAINING PROTEIN 1, MITOCHONDRIAL"/>
    <property type="match status" value="1"/>
</dbReference>
<protein>
    <recommendedName>
        <fullName evidence="2 9">Heme chaperone HemW</fullName>
    </recommendedName>
</protein>
<evidence type="ECO:0000256" key="9">
    <source>
        <dbReference type="RuleBase" id="RU364116"/>
    </source>
</evidence>
<keyword evidence="9" id="KW-0004">4Fe-4S</keyword>
<organism evidence="11 12">
    <name type="scientific">Anoxybacteroides rupiense</name>
    <dbReference type="NCBI Taxonomy" id="311460"/>
    <lineage>
        <taxon>Bacteria</taxon>
        <taxon>Bacillati</taxon>
        <taxon>Bacillota</taxon>
        <taxon>Bacilli</taxon>
        <taxon>Bacillales</taxon>
        <taxon>Anoxybacillaceae</taxon>
        <taxon>Anoxybacteroides</taxon>
    </lineage>
</organism>
<dbReference type="AlphaFoldDB" id="A0ABD5IT86"/>
<feature type="domain" description="Radical SAM core" evidence="10">
    <location>
        <begin position="1"/>
        <end position="234"/>
    </location>
</feature>
<dbReference type="SUPFAM" id="SSF102114">
    <property type="entry name" value="Radical SAM enzymes"/>
    <property type="match status" value="1"/>
</dbReference>
<dbReference type="Pfam" id="PF04055">
    <property type="entry name" value="Radical_SAM"/>
    <property type="match status" value="1"/>
</dbReference>
<comment type="similarity">
    <text evidence="1">Belongs to the anaerobic coproporphyrinogen-III oxidase family. HemW subfamily.</text>
</comment>
<evidence type="ECO:0000256" key="5">
    <source>
        <dbReference type="ARBA" id="ARBA00022723"/>
    </source>
</evidence>
<keyword evidence="6 9" id="KW-0408">Iron</keyword>
<keyword evidence="5 9" id="KW-0479">Metal-binding</keyword>
<evidence type="ECO:0000256" key="1">
    <source>
        <dbReference type="ARBA" id="ARBA00006100"/>
    </source>
</evidence>
<evidence type="ECO:0000313" key="11">
    <source>
        <dbReference type="EMBL" id="MED5050899.1"/>
    </source>
</evidence>
<accession>A0ABD5IT86</accession>
<proteinExistence type="inferred from homology"/>
<dbReference type="RefSeq" id="WP_159720163.1">
    <property type="nucleotide sequence ID" value="NZ_JARTLI010000004.1"/>
</dbReference>
<dbReference type="CDD" id="cd01335">
    <property type="entry name" value="Radical_SAM"/>
    <property type="match status" value="1"/>
</dbReference>
<dbReference type="InterPro" id="IPR034505">
    <property type="entry name" value="Coproporphyrinogen-III_oxidase"/>
</dbReference>
<dbReference type="SFLD" id="SFLDF00562">
    <property type="entry name" value="HemN-like__clustered_with_heat"/>
    <property type="match status" value="1"/>
</dbReference>
<reference evidence="11 12" key="1">
    <citation type="submission" date="2023-03" db="EMBL/GenBank/DDBJ databases">
        <title>Bacillus Genome Sequencing.</title>
        <authorList>
            <person name="Dunlap C."/>
        </authorList>
    </citation>
    <scope>NUCLEOTIDE SEQUENCE [LARGE SCALE GENOMIC DNA]</scope>
    <source>
        <strain evidence="11 12">NRS-38</strain>
    </source>
</reference>
<dbReference type="Pfam" id="PF06969">
    <property type="entry name" value="HemN_C"/>
    <property type="match status" value="1"/>
</dbReference>
<evidence type="ECO:0000259" key="10">
    <source>
        <dbReference type="PROSITE" id="PS51918"/>
    </source>
</evidence>
<dbReference type="SFLD" id="SFLDG01082">
    <property type="entry name" value="B12-binding_domain_containing"/>
    <property type="match status" value="1"/>
</dbReference>
<keyword evidence="3 9" id="KW-0349">Heme</keyword>
<dbReference type="InterPro" id="IPR013785">
    <property type="entry name" value="Aldolase_TIM"/>
</dbReference>
<evidence type="ECO:0000256" key="8">
    <source>
        <dbReference type="ARBA" id="ARBA00023186"/>
    </source>
</evidence>
<comment type="subcellular location">
    <subcellularLocation>
        <location evidence="9">Cytoplasm</location>
    </subcellularLocation>
</comment>
<dbReference type="GO" id="GO:0046872">
    <property type="term" value="F:metal ion binding"/>
    <property type="evidence" value="ECO:0007669"/>
    <property type="project" value="UniProtKB-UniRule"/>
</dbReference>
<dbReference type="GO" id="GO:0005737">
    <property type="term" value="C:cytoplasm"/>
    <property type="evidence" value="ECO:0007669"/>
    <property type="project" value="UniProtKB-SubCell"/>
</dbReference>
<comment type="caution">
    <text evidence="11">The sequence shown here is derived from an EMBL/GenBank/DDBJ whole genome shotgun (WGS) entry which is preliminary data.</text>
</comment>
<evidence type="ECO:0000313" key="12">
    <source>
        <dbReference type="Proteomes" id="UP001339962"/>
    </source>
</evidence>
<evidence type="ECO:0000256" key="2">
    <source>
        <dbReference type="ARBA" id="ARBA00017228"/>
    </source>
</evidence>
<evidence type="ECO:0000256" key="6">
    <source>
        <dbReference type="ARBA" id="ARBA00023004"/>
    </source>
</evidence>
<comment type="function">
    <text evidence="9">Probably acts as a heme chaperone, transferring heme to an unknown acceptor. Binds one molecule of heme per monomer, possibly covalently. Binds 1 [4Fe-4S] cluster. The cluster is coordinated with 3 cysteines and an exchangeable S-adenosyl-L-methionine.</text>
</comment>
<dbReference type="SFLD" id="SFLDS00029">
    <property type="entry name" value="Radical_SAM"/>
    <property type="match status" value="1"/>
</dbReference>
<dbReference type="EMBL" id="JARTLI010000004">
    <property type="protein sequence ID" value="MED5050899.1"/>
    <property type="molecule type" value="Genomic_DNA"/>
</dbReference>
<dbReference type="Proteomes" id="UP001339962">
    <property type="component" value="Unassembled WGS sequence"/>
</dbReference>
<evidence type="ECO:0000256" key="7">
    <source>
        <dbReference type="ARBA" id="ARBA00023014"/>
    </source>
</evidence>
<dbReference type="InterPro" id="IPR058240">
    <property type="entry name" value="rSAM_sf"/>
</dbReference>
<dbReference type="Gene3D" id="3.20.20.70">
    <property type="entry name" value="Aldolase class I"/>
    <property type="match status" value="1"/>
</dbReference>
<evidence type="ECO:0000256" key="3">
    <source>
        <dbReference type="ARBA" id="ARBA00022617"/>
    </source>
</evidence>
<gene>
    <name evidence="11" type="primary">hemW</name>
    <name evidence="11" type="ORF">P9850_03305</name>
</gene>
<sequence length="380" mass="43894">MIQAAYLHIPFCSQICYYCDFNKVFFKGQPVNEYLQAIETEMEQTVVRYPTQKLDTIFVGGGTPTVLEMDQLDFFLNAIHKRLPFTAGEVEFTFEANPNELSREKLQLLKDAGVNRLSFGVQTFDHELLKKIGRTHRRDDVFQIIGIAQDIGFANISVDLMYGLPGQTLPQLRDSLNMAFALNIQHISAYSLIVEPKTVFYNLMRKGKLSLPSQEEEANMYEVIMEEMEKNGYKQYEISNYTRPGFESHHNLTYWSNEEYYGFGAGAHSYVVGMRNANAGPIKKYIDLVEKTGEAYIERHVVTEQEQKEEEMFLGLRKIEGISKQRFMEKFHCPVHEVFHEPIEQEKQKGLLEETETHIRLTHQGKLLGNEVFQAFIGVI</sequence>
<dbReference type="InterPro" id="IPR004559">
    <property type="entry name" value="HemW-like"/>
</dbReference>
<dbReference type="SMART" id="SM00729">
    <property type="entry name" value="Elp3"/>
    <property type="match status" value="1"/>
</dbReference>
<dbReference type="InterPro" id="IPR010723">
    <property type="entry name" value="HemN_C"/>
</dbReference>
<dbReference type="SFLD" id="SFLDF00288">
    <property type="entry name" value="HemN-like__clustered_with_nucl"/>
    <property type="match status" value="1"/>
</dbReference>
<dbReference type="PANTHER" id="PTHR13932">
    <property type="entry name" value="COPROPORPHYRINIGEN III OXIDASE"/>
    <property type="match status" value="1"/>
</dbReference>
<dbReference type="GO" id="GO:0051539">
    <property type="term" value="F:4 iron, 4 sulfur cluster binding"/>
    <property type="evidence" value="ECO:0007669"/>
    <property type="project" value="UniProtKB-UniRule"/>
</dbReference>
<keyword evidence="8 9" id="KW-0143">Chaperone</keyword>
<evidence type="ECO:0000256" key="4">
    <source>
        <dbReference type="ARBA" id="ARBA00022691"/>
    </source>
</evidence>
<dbReference type="InterPro" id="IPR007197">
    <property type="entry name" value="rSAM"/>
</dbReference>
<keyword evidence="7 9" id="KW-0411">Iron-sulfur</keyword>
<dbReference type="SFLD" id="SFLDG01065">
    <property type="entry name" value="anaerobic_coproporphyrinogen-I"/>
    <property type="match status" value="1"/>
</dbReference>
<dbReference type="InterPro" id="IPR006638">
    <property type="entry name" value="Elp3/MiaA/NifB-like_rSAM"/>
</dbReference>
<keyword evidence="9" id="KW-0963">Cytoplasm</keyword>
<name>A0ABD5IT86_9BACL</name>
<dbReference type="NCBIfam" id="TIGR00539">
    <property type="entry name" value="hemN_rel"/>
    <property type="match status" value="1"/>
</dbReference>